<keyword evidence="10" id="KW-1185">Reference proteome</keyword>
<comment type="subcellular location">
    <subcellularLocation>
        <location evidence="1">Cell membrane</location>
        <topology evidence="1">Multi-pass membrane protein</topology>
    </subcellularLocation>
</comment>
<feature type="transmembrane region" description="Helical" evidence="7">
    <location>
        <begin position="433"/>
        <end position="455"/>
    </location>
</feature>
<comment type="caution">
    <text evidence="9">The sequence shown here is derived from an EMBL/GenBank/DDBJ whole genome shotgun (WGS) entry which is preliminary data.</text>
</comment>
<dbReference type="Pfam" id="PF07690">
    <property type="entry name" value="MFS_1"/>
    <property type="match status" value="2"/>
</dbReference>
<evidence type="ECO:0000256" key="7">
    <source>
        <dbReference type="SAM" id="Phobius"/>
    </source>
</evidence>
<dbReference type="PROSITE" id="PS50850">
    <property type="entry name" value="MFS"/>
    <property type="match status" value="1"/>
</dbReference>
<dbReference type="AlphaFoldDB" id="A0AAW6T9H5"/>
<protein>
    <submittedName>
        <fullName evidence="9">MFS transporter</fullName>
    </submittedName>
</protein>
<feature type="transmembrane region" description="Helical" evidence="7">
    <location>
        <begin position="202"/>
        <end position="223"/>
    </location>
</feature>
<evidence type="ECO:0000256" key="6">
    <source>
        <dbReference type="ARBA" id="ARBA00023136"/>
    </source>
</evidence>
<feature type="transmembrane region" description="Helical" evidence="7">
    <location>
        <begin position="168"/>
        <end position="190"/>
    </location>
</feature>
<keyword evidence="3" id="KW-1003">Cell membrane</keyword>
<evidence type="ECO:0000256" key="2">
    <source>
        <dbReference type="ARBA" id="ARBA00022448"/>
    </source>
</evidence>
<feature type="transmembrane region" description="Helical" evidence="7">
    <location>
        <begin position="298"/>
        <end position="317"/>
    </location>
</feature>
<dbReference type="InterPro" id="IPR011701">
    <property type="entry name" value="MFS"/>
</dbReference>
<dbReference type="Proteomes" id="UP001321506">
    <property type="component" value="Unassembled WGS sequence"/>
</dbReference>
<dbReference type="GO" id="GO:0005886">
    <property type="term" value="C:plasma membrane"/>
    <property type="evidence" value="ECO:0007669"/>
    <property type="project" value="UniProtKB-SubCell"/>
</dbReference>
<dbReference type="SUPFAM" id="SSF103473">
    <property type="entry name" value="MFS general substrate transporter"/>
    <property type="match status" value="1"/>
</dbReference>
<dbReference type="PANTHER" id="PTHR42718:SF46">
    <property type="entry name" value="BLR6921 PROTEIN"/>
    <property type="match status" value="1"/>
</dbReference>
<feature type="transmembrane region" description="Helical" evidence="7">
    <location>
        <begin position="399"/>
        <end position="421"/>
    </location>
</feature>
<name>A0AAW6T9H5_9MICO</name>
<evidence type="ECO:0000259" key="8">
    <source>
        <dbReference type="PROSITE" id="PS50850"/>
    </source>
</evidence>
<dbReference type="GO" id="GO:0022857">
    <property type="term" value="F:transmembrane transporter activity"/>
    <property type="evidence" value="ECO:0007669"/>
    <property type="project" value="InterPro"/>
</dbReference>
<dbReference type="RefSeq" id="WP_281488212.1">
    <property type="nucleotide sequence ID" value="NZ_JASATX010000002.1"/>
</dbReference>
<dbReference type="InterPro" id="IPR020846">
    <property type="entry name" value="MFS_dom"/>
</dbReference>
<dbReference type="InterPro" id="IPR036259">
    <property type="entry name" value="MFS_trans_sf"/>
</dbReference>
<dbReference type="PANTHER" id="PTHR42718">
    <property type="entry name" value="MAJOR FACILITATOR SUPERFAMILY MULTIDRUG TRANSPORTER MFSC"/>
    <property type="match status" value="1"/>
</dbReference>
<organism evidence="9 10">
    <name type="scientific">Ruicaihuangia caeni</name>
    <dbReference type="NCBI Taxonomy" id="3042517"/>
    <lineage>
        <taxon>Bacteria</taxon>
        <taxon>Bacillati</taxon>
        <taxon>Actinomycetota</taxon>
        <taxon>Actinomycetes</taxon>
        <taxon>Micrococcales</taxon>
        <taxon>Microbacteriaceae</taxon>
        <taxon>Ruicaihuangia</taxon>
    </lineage>
</organism>
<keyword evidence="5 7" id="KW-1133">Transmembrane helix</keyword>
<evidence type="ECO:0000256" key="3">
    <source>
        <dbReference type="ARBA" id="ARBA00022475"/>
    </source>
</evidence>
<feature type="transmembrane region" description="Helical" evidence="7">
    <location>
        <begin position="54"/>
        <end position="74"/>
    </location>
</feature>
<evidence type="ECO:0000256" key="1">
    <source>
        <dbReference type="ARBA" id="ARBA00004651"/>
    </source>
</evidence>
<feature type="transmembrane region" description="Helical" evidence="7">
    <location>
        <begin position="229"/>
        <end position="250"/>
    </location>
</feature>
<sequence length="468" mass="48477">MTGSRETHARGWQPGVALLVAVTLSMEHLDGTILVTAAPQIAADFGTASADVNLAMTAYLIAVACAIPLGGWLASRFGARLVFCSSIALFTVASVACALSGSLFALTAARVVQGIAGGMMAPVGRLIVLRGTEKGELLRAIALITWPALLAPVLAPALGGVITELFSWHWIFLINVPVGIAAFVAALVLVRDNNRARVPLDWRGLLLLTGTALGVMTGVELVAAGDAALYGIAALIGAMALGAAATWWLLRAPAPLLDVRVLQTHTFRASNTGGFVFRLVVSSVPFLLPLLFQDGLGWSPIESGLAVTAVFIGNIGIKPLTSPVLRRWGFRSVIIAAGAGSILCLIAFSLFSATTPFWLVFAVAVLSGAFRSTGFTAYNSMQFADIAKSQLPSANTLSATLAQLATGLGIAVGATVLRVAQPIFEGADELAPYRAAFVAVAALCVASVLNTIRLAPDAAADVARRPAR</sequence>
<feature type="transmembrane region" description="Helical" evidence="7">
    <location>
        <begin position="271"/>
        <end position="292"/>
    </location>
</feature>
<feature type="transmembrane region" description="Helical" evidence="7">
    <location>
        <begin position="81"/>
        <end position="105"/>
    </location>
</feature>
<feature type="domain" description="Major facilitator superfamily (MFS) profile" evidence="8">
    <location>
        <begin position="16"/>
        <end position="459"/>
    </location>
</feature>
<accession>A0AAW6T9H5</accession>
<evidence type="ECO:0000313" key="9">
    <source>
        <dbReference type="EMBL" id="MDI2098418.1"/>
    </source>
</evidence>
<keyword evidence="4 7" id="KW-0812">Transmembrane</keyword>
<keyword evidence="2" id="KW-0813">Transport</keyword>
<dbReference type="Gene3D" id="1.20.1250.20">
    <property type="entry name" value="MFS general substrate transporter like domains"/>
    <property type="match status" value="1"/>
</dbReference>
<evidence type="ECO:0000313" key="10">
    <source>
        <dbReference type="Proteomes" id="UP001321506"/>
    </source>
</evidence>
<gene>
    <name evidence="9" type="ORF">QF206_05495</name>
</gene>
<keyword evidence="6 7" id="KW-0472">Membrane</keyword>
<evidence type="ECO:0000256" key="4">
    <source>
        <dbReference type="ARBA" id="ARBA00022692"/>
    </source>
</evidence>
<feature type="transmembrane region" description="Helical" evidence="7">
    <location>
        <begin position="111"/>
        <end position="128"/>
    </location>
</feature>
<feature type="transmembrane region" description="Helical" evidence="7">
    <location>
        <begin position="329"/>
        <end position="351"/>
    </location>
</feature>
<dbReference type="Gene3D" id="1.20.1720.10">
    <property type="entry name" value="Multidrug resistance protein D"/>
    <property type="match status" value="1"/>
</dbReference>
<feature type="transmembrane region" description="Helical" evidence="7">
    <location>
        <begin position="357"/>
        <end position="378"/>
    </location>
</feature>
<proteinExistence type="predicted"/>
<evidence type="ECO:0000256" key="5">
    <source>
        <dbReference type="ARBA" id="ARBA00022989"/>
    </source>
</evidence>
<feature type="transmembrane region" description="Helical" evidence="7">
    <location>
        <begin position="140"/>
        <end position="162"/>
    </location>
</feature>
<dbReference type="EMBL" id="JASATX010000002">
    <property type="protein sequence ID" value="MDI2098418.1"/>
    <property type="molecule type" value="Genomic_DNA"/>
</dbReference>
<reference evidence="9 10" key="1">
    <citation type="submission" date="2023-04" db="EMBL/GenBank/DDBJ databases">
        <title>Klugiella caeni sp. nov. isolated from the sludge of biochemical tank.</title>
        <authorList>
            <person name="Geng K."/>
        </authorList>
    </citation>
    <scope>NUCLEOTIDE SEQUENCE [LARGE SCALE GENOMIC DNA]</scope>
    <source>
        <strain evidence="9 10">YN-L-19</strain>
    </source>
</reference>